<dbReference type="PANTHER" id="PTHR12901">
    <property type="entry name" value="SPERM PROTEIN HOMOLOG"/>
    <property type="match status" value="1"/>
</dbReference>
<evidence type="ECO:0000313" key="6">
    <source>
        <dbReference type="EMBL" id="SPQ96775.1"/>
    </source>
</evidence>
<keyword evidence="7" id="KW-1185">Reference proteome</keyword>
<dbReference type="STRING" id="37360.A0A0G4IGV4"/>
<dbReference type="GO" id="GO:0005739">
    <property type="term" value="C:mitochondrion"/>
    <property type="evidence" value="ECO:0007669"/>
    <property type="project" value="TreeGrafter"/>
</dbReference>
<evidence type="ECO:0000313" key="8">
    <source>
        <dbReference type="Proteomes" id="UP000290189"/>
    </source>
</evidence>
<evidence type="ECO:0000256" key="2">
    <source>
        <dbReference type="ARBA" id="ARBA00011814"/>
    </source>
</evidence>
<dbReference type="EMBL" id="CDSF01000001">
    <property type="protein sequence ID" value="CEO94428.1"/>
    <property type="molecule type" value="Genomic_DNA"/>
</dbReference>
<reference evidence="6 8" key="2">
    <citation type="submission" date="2018-03" db="EMBL/GenBank/DDBJ databases">
        <authorList>
            <person name="Fogelqvist J."/>
        </authorList>
    </citation>
    <scope>NUCLEOTIDE SEQUENCE [LARGE SCALE GENOMIC DNA]</scope>
</reference>
<dbReference type="AlphaFoldDB" id="A0A0G4IGV4"/>
<accession>A0A0G4IGV4</accession>
<keyword evidence="6" id="KW-0496">Mitochondrion</keyword>
<comment type="similarity">
    <text evidence="1">Belongs to the COQ10 family.</text>
</comment>
<dbReference type="Proteomes" id="UP000039324">
    <property type="component" value="Unassembled WGS sequence"/>
</dbReference>
<evidence type="ECO:0000256" key="1">
    <source>
        <dbReference type="ARBA" id="ARBA00006885"/>
    </source>
</evidence>
<feature type="domain" description="Coenzyme Q-binding protein COQ10 START" evidence="4">
    <location>
        <begin position="36"/>
        <end position="164"/>
    </location>
</feature>
<dbReference type="PANTHER" id="PTHR12901:SF10">
    <property type="entry name" value="COENZYME Q-BINDING PROTEIN COQ10, MITOCHONDRIAL"/>
    <property type="match status" value="1"/>
</dbReference>
<dbReference type="Pfam" id="PF03364">
    <property type="entry name" value="Polyketide_cyc"/>
    <property type="match status" value="1"/>
</dbReference>
<dbReference type="EMBL" id="OVEO01000006">
    <property type="protein sequence ID" value="SPQ96775.1"/>
    <property type="molecule type" value="Genomic_DNA"/>
</dbReference>
<evidence type="ECO:0000259" key="4">
    <source>
        <dbReference type="Pfam" id="PF03364"/>
    </source>
</evidence>
<evidence type="ECO:0000313" key="5">
    <source>
        <dbReference type="EMBL" id="CEO94428.1"/>
    </source>
</evidence>
<dbReference type="SUPFAM" id="SSF55961">
    <property type="entry name" value="Bet v1-like"/>
    <property type="match status" value="1"/>
</dbReference>
<comment type="subunit">
    <text evidence="2">Interacts with coenzyme Q.</text>
</comment>
<sequence length="442" mass="50305">MQTTVLGGTRRRWRRVLVLPRRALHYKIERVVHGVRARDMYAVVADVPHYSEFVPYCEMSRVVQKSADGRELLADMSIGFSRFSERYRSQVILEQSPPTRYCVEARAVDSTLFSKMRTRWELECLSGTDTNVSFDIDLEPASVMHRIALRYVFKDVAEKQLGAFVNRCLRLFPRKPEPPVTEGVLSDEQAFEDFQASVRTALFPLKHQCSLSFADFRVYRRCLALAEKPVGSLEQFRSVCSLVVEEFHRKSLVARHEYDVARMVAENDFIASHVWTCFGLEERVNAVMLLSYLYLITKASPLEWLFACMKDCSLNDGECLQRITNDYFRLRIGIIRAALPDLLVDGMASDAFSARQATRDPMIVLGVYGAMESVLQQYEQELLLASGDVASRMAASESPCIDAWALSWSHHVTAVENLSTHNVVLCLRRLISTIASSHVSSY</sequence>
<dbReference type="GO" id="GO:0045333">
    <property type="term" value="P:cellular respiration"/>
    <property type="evidence" value="ECO:0007669"/>
    <property type="project" value="InterPro"/>
</dbReference>
<proteinExistence type="inferred from homology"/>
<organism evidence="5 7">
    <name type="scientific">Plasmodiophora brassicae</name>
    <name type="common">Clubroot disease agent</name>
    <dbReference type="NCBI Taxonomy" id="37360"/>
    <lineage>
        <taxon>Eukaryota</taxon>
        <taxon>Sar</taxon>
        <taxon>Rhizaria</taxon>
        <taxon>Endomyxa</taxon>
        <taxon>Phytomyxea</taxon>
        <taxon>Plasmodiophorida</taxon>
        <taxon>Plasmodiophoridae</taxon>
        <taxon>Plasmodiophora</taxon>
    </lineage>
</organism>
<gene>
    <name evidence="5" type="ORF">PBRA_000213</name>
    <name evidence="6" type="ORF">PLBR_LOCUS3990</name>
</gene>
<dbReference type="GO" id="GO:0048039">
    <property type="term" value="F:ubiquinone binding"/>
    <property type="evidence" value="ECO:0007669"/>
    <property type="project" value="InterPro"/>
</dbReference>
<geneLocation type="mitochondrion" evidence="6"/>
<dbReference type="CDD" id="cd07813">
    <property type="entry name" value="COQ10p_like"/>
    <property type="match status" value="1"/>
</dbReference>
<dbReference type="InterPro" id="IPR023393">
    <property type="entry name" value="START-like_dom_sf"/>
</dbReference>
<evidence type="ECO:0000256" key="3">
    <source>
        <dbReference type="ARBA" id="ARBA00024947"/>
    </source>
</evidence>
<protein>
    <recommendedName>
        <fullName evidence="4">Coenzyme Q-binding protein COQ10 START domain-containing protein</fullName>
    </recommendedName>
</protein>
<dbReference type="InterPro" id="IPR005031">
    <property type="entry name" value="COQ10_START"/>
</dbReference>
<evidence type="ECO:0000313" key="7">
    <source>
        <dbReference type="Proteomes" id="UP000039324"/>
    </source>
</evidence>
<comment type="function">
    <text evidence="3">Required for the function of coenzyme Q in the respiratory chain. May serve as a chaperone or may be involved in the transport of Q6 from its site of synthesis to the catalytic sites of the respiratory complexes.</text>
</comment>
<dbReference type="OrthoDB" id="292693at2759"/>
<name>A0A0G4IGV4_PLABS</name>
<reference evidence="5 7" key="1">
    <citation type="submission" date="2015-02" db="EMBL/GenBank/DDBJ databases">
        <authorList>
            <person name="Chooi Y.-H."/>
        </authorList>
    </citation>
    <scope>NUCLEOTIDE SEQUENCE [LARGE SCALE GENOMIC DNA]</scope>
    <source>
        <strain evidence="5">E3</strain>
    </source>
</reference>
<dbReference type="InterPro" id="IPR044996">
    <property type="entry name" value="COQ10-like"/>
</dbReference>
<dbReference type="Proteomes" id="UP000290189">
    <property type="component" value="Unassembled WGS sequence"/>
</dbReference>
<dbReference type="Gene3D" id="3.30.530.20">
    <property type="match status" value="1"/>
</dbReference>